<dbReference type="InterPro" id="IPR016181">
    <property type="entry name" value="Acyl_CoA_acyltransferase"/>
</dbReference>
<gene>
    <name evidence="1" type="ORF">DF3PA_130076</name>
</gene>
<dbReference type="Gene3D" id="3.40.630.30">
    <property type="match status" value="1"/>
</dbReference>
<evidence type="ECO:0008006" key="3">
    <source>
        <dbReference type="Google" id="ProtNLM"/>
    </source>
</evidence>
<proteinExistence type="predicted"/>
<sequence>MPDGAEPFTLTVASGIDQIAATEWDACAGNANPFVAHAFFSALESSASAVAATGWQAQHLALNGADGRLAACAPVYLKSHSYGEYVFDWSWADAYERAGGRYYPKLQVAVPFSPVTGPRLLAPPDAPAGATEALATGLVQLAEATGVSSLHVTFASEAECRLLSRHGFLLRTGIQYHWHNRGYTNFEDFLSDLSSRKRKAIRKERAAAAGHDVVIRDLAGSAIEERHWDAFYGFYRDTVARKSAHAYLSRAFFSALGRGLGRRVLLVMAETPEGLPVAGALHLVGDDTLYGRYWGAIGAYDRLHFEMCYYRAIDFAIQNGLARIEAGAQGEHKIQRGYLPQPTWSAHWIADHRLRTAVDRFLARERSAVDEAIERLATLSPFRNEPQA</sequence>
<dbReference type="Pfam" id="PF04339">
    <property type="entry name" value="FemAB_like"/>
    <property type="match status" value="1"/>
</dbReference>
<reference evidence="1" key="1">
    <citation type="submission" date="2018-11" db="EMBL/GenBank/DDBJ databases">
        <authorList>
            <person name="Onetto C."/>
        </authorList>
    </citation>
    <scope>NUCLEOTIDE SEQUENCE [LARGE SCALE GENOMIC DNA]</scope>
</reference>
<dbReference type="PANTHER" id="PTHR47017:SF1">
    <property type="entry name" value="ACYL-COA"/>
    <property type="match status" value="1"/>
</dbReference>
<dbReference type="PANTHER" id="PTHR47017">
    <property type="entry name" value="ACYL-COA"/>
    <property type="match status" value="1"/>
</dbReference>
<dbReference type="EMBL" id="UXAT02000005">
    <property type="protein sequence ID" value="VUX45578.1"/>
    <property type="molecule type" value="Genomic_DNA"/>
</dbReference>
<dbReference type="Proteomes" id="UP000326641">
    <property type="component" value="Unassembled WGS sequence"/>
</dbReference>
<dbReference type="AlphaFoldDB" id="A0A564WC91"/>
<evidence type="ECO:0000313" key="2">
    <source>
        <dbReference type="Proteomes" id="UP000326641"/>
    </source>
</evidence>
<dbReference type="InterPro" id="IPR007434">
    <property type="entry name" value="FemAB-like"/>
</dbReference>
<dbReference type="SUPFAM" id="SSF55729">
    <property type="entry name" value="Acyl-CoA N-acyltransferases (Nat)"/>
    <property type="match status" value="1"/>
</dbReference>
<keyword evidence="2" id="KW-1185">Reference proteome</keyword>
<comment type="caution">
    <text evidence="1">The sequence shown here is derived from an EMBL/GenBank/DDBJ whole genome shotgun (WGS) entry which is preliminary data.</text>
</comment>
<evidence type="ECO:0000313" key="1">
    <source>
        <dbReference type="EMBL" id="VUX45578.1"/>
    </source>
</evidence>
<organism evidence="1 2">
    <name type="scientific">Candidatus Defluviicoccus seviourii</name>
    <dbReference type="NCBI Taxonomy" id="2565273"/>
    <lineage>
        <taxon>Bacteria</taxon>
        <taxon>Pseudomonadati</taxon>
        <taxon>Pseudomonadota</taxon>
        <taxon>Alphaproteobacteria</taxon>
        <taxon>Rhodospirillales</taxon>
        <taxon>Rhodospirillaceae</taxon>
        <taxon>Defluviicoccus</taxon>
    </lineage>
</organism>
<accession>A0A564WC91</accession>
<name>A0A564WC91_9PROT</name>
<protein>
    <recommendedName>
        <fullName evidence="3">GNAT family N-acetyltransferase</fullName>
    </recommendedName>
</protein>